<comment type="catalytic activity">
    <reaction evidence="1">
        <text>(7,8-dihydropterin-6-yl)methyl diphosphate + 4-aminobenzoate = 7,8-dihydropteroate + diphosphate</text>
        <dbReference type="Rhea" id="RHEA:19949"/>
        <dbReference type="ChEBI" id="CHEBI:17836"/>
        <dbReference type="ChEBI" id="CHEBI:17839"/>
        <dbReference type="ChEBI" id="CHEBI:33019"/>
        <dbReference type="ChEBI" id="CHEBI:72950"/>
        <dbReference type="EC" id="2.5.1.15"/>
    </reaction>
</comment>
<dbReference type="GO" id="GO:0005829">
    <property type="term" value="C:cytosol"/>
    <property type="evidence" value="ECO:0007669"/>
    <property type="project" value="TreeGrafter"/>
</dbReference>
<evidence type="ECO:0000256" key="8">
    <source>
        <dbReference type="ARBA" id="ARBA00022909"/>
    </source>
</evidence>
<dbReference type="UniPathway" id="UPA00077">
    <property type="reaction ID" value="UER00156"/>
</dbReference>
<keyword evidence="8 9" id="KW-0289">Folate biosynthesis</keyword>
<dbReference type="PROSITE" id="PS00792">
    <property type="entry name" value="DHPS_1"/>
    <property type="match status" value="1"/>
</dbReference>
<dbReference type="RefSeq" id="WP_089273122.1">
    <property type="nucleotide sequence ID" value="NZ_FZOC01000002.1"/>
</dbReference>
<dbReference type="EMBL" id="FZOC01000002">
    <property type="protein sequence ID" value="SNR80883.1"/>
    <property type="molecule type" value="Genomic_DNA"/>
</dbReference>
<keyword evidence="6 9" id="KW-0479">Metal-binding</keyword>
<evidence type="ECO:0000313" key="12">
    <source>
        <dbReference type="Proteomes" id="UP000198324"/>
    </source>
</evidence>
<comment type="function">
    <text evidence="9">Catalyzes the condensation of para-aminobenzoate (pABA) with 6-hydroxymethyl-7,8-dihydropterin diphosphate (DHPt-PP) to form 7,8-dihydropteroate (H2Pte), the immediate precursor of folate derivatives.</text>
</comment>
<dbReference type="CDD" id="cd00739">
    <property type="entry name" value="DHPS"/>
    <property type="match status" value="1"/>
</dbReference>
<dbReference type="AlphaFoldDB" id="A0A238ZDN9"/>
<keyword evidence="5 9" id="KW-0808">Transferase</keyword>
<organism evidence="11 12">
    <name type="scientific">Humidesulfovibrio mexicanus</name>
    <dbReference type="NCBI Taxonomy" id="147047"/>
    <lineage>
        <taxon>Bacteria</taxon>
        <taxon>Pseudomonadati</taxon>
        <taxon>Thermodesulfobacteriota</taxon>
        <taxon>Desulfovibrionia</taxon>
        <taxon>Desulfovibrionales</taxon>
        <taxon>Desulfovibrionaceae</taxon>
        <taxon>Humidesulfovibrio</taxon>
    </lineage>
</organism>
<comment type="cofactor">
    <cofactor evidence="2 9">
        <name>Mg(2+)</name>
        <dbReference type="ChEBI" id="CHEBI:18420"/>
    </cofactor>
</comment>
<evidence type="ECO:0000256" key="2">
    <source>
        <dbReference type="ARBA" id="ARBA00001946"/>
    </source>
</evidence>
<evidence type="ECO:0000256" key="6">
    <source>
        <dbReference type="ARBA" id="ARBA00022723"/>
    </source>
</evidence>
<evidence type="ECO:0000256" key="7">
    <source>
        <dbReference type="ARBA" id="ARBA00022842"/>
    </source>
</evidence>
<dbReference type="InterPro" id="IPR045031">
    <property type="entry name" value="DHP_synth-like"/>
</dbReference>
<dbReference type="PANTHER" id="PTHR20941:SF1">
    <property type="entry name" value="FOLIC ACID SYNTHESIS PROTEIN FOL1"/>
    <property type="match status" value="1"/>
</dbReference>
<sequence length="290" mass="30261">MIGGAQWTIAGGRVLGPAPFLLAGIINATPDSFYDGGRHLAPAAAVSQGVRLAGDGAHILDVGGESTRPGAAEVPLEGELQRVVPVVRELAAISGRQVDGLAGTFPVVAVDTYKAGVAAAALEAGALIVNDVSACRFDPALLDVVAQLKPGYVLMHSQGEPRTMQNDPRYGDVVDDICAFFDERLAVLVRAGLPEDRIVLDPGIGFGKVLEHNLAVLQSIERFGKFGRPLYMGLSNKSLWGTLLGLGPQERLQATAVATALLVARGVLVHRVHEVAPALQAARVAMAMTA</sequence>
<feature type="domain" description="Pterin-binding" evidence="10">
    <location>
        <begin position="20"/>
        <end position="283"/>
    </location>
</feature>
<dbReference type="InterPro" id="IPR006390">
    <property type="entry name" value="DHP_synth_dom"/>
</dbReference>
<evidence type="ECO:0000256" key="4">
    <source>
        <dbReference type="ARBA" id="ARBA00012458"/>
    </source>
</evidence>
<dbReference type="PROSITE" id="PS50972">
    <property type="entry name" value="PTERIN_BINDING"/>
    <property type="match status" value="1"/>
</dbReference>
<evidence type="ECO:0000313" key="11">
    <source>
        <dbReference type="EMBL" id="SNR80883.1"/>
    </source>
</evidence>
<evidence type="ECO:0000256" key="5">
    <source>
        <dbReference type="ARBA" id="ARBA00022679"/>
    </source>
</evidence>
<evidence type="ECO:0000259" key="10">
    <source>
        <dbReference type="PROSITE" id="PS50972"/>
    </source>
</evidence>
<dbReference type="SUPFAM" id="SSF51717">
    <property type="entry name" value="Dihydropteroate synthetase-like"/>
    <property type="match status" value="1"/>
</dbReference>
<proteinExistence type="inferred from homology"/>
<comment type="similarity">
    <text evidence="9">Belongs to the DHPS family.</text>
</comment>
<dbReference type="GO" id="GO:0004156">
    <property type="term" value="F:dihydropteroate synthase activity"/>
    <property type="evidence" value="ECO:0007669"/>
    <property type="project" value="UniProtKB-EC"/>
</dbReference>
<dbReference type="OrthoDB" id="9811744at2"/>
<protein>
    <recommendedName>
        <fullName evidence="4 9">Dihydropteroate synthase</fullName>
        <shortName evidence="9">DHPS</shortName>
        <ecNumber evidence="4 9">2.5.1.15</ecNumber>
    </recommendedName>
    <alternativeName>
        <fullName evidence="9">Dihydropteroate pyrophosphorylase</fullName>
    </alternativeName>
</protein>
<accession>A0A238ZDN9</accession>
<comment type="pathway">
    <text evidence="3 9">Cofactor biosynthesis; tetrahydrofolate biosynthesis; 7,8-dihydrofolate from 2-amino-4-hydroxy-6-hydroxymethyl-7,8-dihydropteridine diphosphate and 4-aminobenzoate: step 1/2.</text>
</comment>
<dbReference type="PROSITE" id="PS00793">
    <property type="entry name" value="DHPS_2"/>
    <property type="match status" value="1"/>
</dbReference>
<dbReference type="PANTHER" id="PTHR20941">
    <property type="entry name" value="FOLATE SYNTHESIS PROTEINS"/>
    <property type="match status" value="1"/>
</dbReference>
<keyword evidence="7 9" id="KW-0460">Magnesium</keyword>
<dbReference type="InterPro" id="IPR000489">
    <property type="entry name" value="Pterin-binding_dom"/>
</dbReference>
<dbReference type="GO" id="GO:0046656">
    <property type="term" value="P:folic acid biosynthetic process"/>
    <property type="evidence" value="ECO:0007669"/>
    <property type="project" value="UniProtKB-KW"/>
</dbReference>
<gene>
    <name evidence="11" type="ORF">SAMN04488503_1418</name>
</gene>
<dbReference type="EC" id="2.5.1.15" evidence="4 9"/>
<keyword evidence="12" id="KW-1185">Reference proteome</keyword>
<dbReference type="NCBIfam" id="TIGR01496">
    <property type="entry name" value="DHPS"/>
    <property type="match status" value="1"/>
</dbReference>
<dbReference type="Proteomes" id="UP000198324">
    <property type="component" value="Unassembled WGS sequence"/>
</dbReference>
<reference evidence="11 12" key="1">
    <citation type="submission" date="2017-06" db="EMBL/GenBank/DDBJ databases">
        <authorList>
            <person name="Kim H.J."/>
            <person name="Triplett B.A."/>
        </authorList>
    </citation>
    <scope>NUCLEOTIDE SEQUENCE [LARGE SCALE GENOMIC DNA]</scope>
    <source>
        <strain evidence="11 12">DSM 13116</strain>
    </source>
</reference>
<evidence type="ECO:0000256" key="9">
    <source>
        <dbReference type="RuleBase" id="RU361205"/>
    </source>
</evidence>
<name>A0A238ZDN9_9BACT</name>
<dbReference type="Gene3D" id="3.20.20.20">
    <property type="entry name" value="Dihydropteroate synthase-like"/>
    <property type="match status" value="1"/>
</dbReference>
<evidence type="ECO:0000256" key="3">
    <source>
        <dbReference type="ARBA" id="ARBA00004763"/>
    </source>
</evidence>
<dbReference type="InterPro" id="IPR011005">
    <property type="entry name" value="Dihydropteroate_synth-like_sf"/>
</dbReference>
<dbReference type="GO" id="GO:0046872">
    <property type="term" value="F:metal ion binding"/>
    <property type="evidence" value="ECO:0007669"/>
    <property type="project" value="UniProtKB-KW"/>
</dbReference>
<dbReference type="GO" id="GO:0046654">
    <property type="term" value="P:tetrahydrofolate biosynthetic process"/>
    <property type="evidence" value="ECO:0007669"/>
    <property type="project" value="UniProtKB-UniPathway"/>
</dbReference>
<dbReference type="Pfam" id="PF00809">
    <property type="entry name" value="Pterin_bind"/>
    <property type="match status" value="1"/>
</dbReference>
<evidence type="ECO:0000256" key="1">
    <source>
        <dbReference type="ARBA" id="ARBA00000012"/>
    </source>
</evidence>